<evidence type="ECO:0000256" key="1">
    <source>
        <dbReference type="ARBA" id="ARBA00001933"/>
    </source>
</evidence>
<sequence>MKTNKYITSLIPYSSKKVDASILLNANETTNYLFPDGIRLDYDIERYPIKTPQQLINQLADKYSVPSASLILGNGSTELLELSTRTFTDIGDIILTLDPSFSMYTVYSQVVGCTLKTVSVFQPIESIFTNLRELNQQFNPSIVFICNPNNPTGTLLPRSEILSFVKETDALVIVDEAYMEFANEQESVALDTKTYDNLLVARTFSKAYGLASLRLGYMIGSPSTITTLSKAKLPYSLNEVTARIGLQALEYESRVQTFVSSVITERDKLYQELQQLPLKVQPSFTNFFFVESTIDLQSALLNYGILIRSFRNGTYRITIGTKDENKQLLIALQEVLS</sequence>
<dbReference type="InterPro" id="IPR015421">
    <property type="entry name" value="PyrdxlP-dep_Trfase_major"/>
</dbReference>
<comment type="cofactor">
    <cofactor evidence="1 5">
        <name>pyridoxal 5'-phosphate</name>
        <dbReference type="ChEBI" id="CHEBI:597326"/>
    </cofactor>
</comment>
<keyword evidence="8" id="KW-1185">Reference proteome</keyword>
<dbReference type="PROSITE" id="PS00599">
    <property type="entry name" value="AA_TRANSFER_CLASS_2"/>
    <property type="match status" value="1"/>
</dbReference>
<organism evidence="7 8">
    <name type="scientific">Candidatus Xianfuyuplasma coldseepsis</name>
    <dbReference type="NCBI Taxonomy" id="2782163"/>
    <lineage>
        <taxon>Bacteria</taxon>
        <taxon>Bacillati</taxon>
        <taxon>Mycoplasmatota</taxon>
        <taxon>Mollicutes</taxon>
        <taxon>Candidatus Izemoplasmatales</taxon>
        <taxon>Candidatus Izemoplasmataceae</taxon>
        <taxon>Candidatus Xianfuyuplasma</taxon>
    </lineage>
</organism>
<keyword evidence="4 5" id="KW-0663">Pyridoxal phosphate</keyword>
<evidence type="ECO:0000256" key="2">
    <source>
        <dbReference type="ARBA" id="ARBA00022576"/>
    </source>
</evidence>
<dbReference type="SUPFAM" id="SSF53383">
    <property type="entry name" value="PLP-dependent transferases"/>
    <property type="match status" value="1"/>
</dbReference>
<dbReference type="AlphaFoldDB" id="A0A7L7KPR0"/>
<dbReference type="InterPro" id="IPR001917">
    <property type="entry name" value="Aminotrans_II_pyridoxalP_BS"/>
</dbReference>
<dbReference type="InterPro" id="IPR015424">
    <property type="entry name" value="PyrdxlP-dep_Trfase"/>
</dbReference>
<dbReference type="KEGG" id="xcl:G4Z02_03105"/>
<evidence type="ECO:0000259" key="6">
    <source>
        <dbReference type="Pfam" id="PF00155"/>
    </source>
</evidence>
<dbReference type="CDD" id="cd00609">
    <property type="entry name" value="AAT_like"/>
    <property type="match status" value="1"/>
</dbReference>
<evidence type="ECO:0000256" key="4">
    <source>
        <dbReference type="ARBA" id="ARBA00022898"/>
    </source>
</evidence>
<dbReference type="RefSeq" id="WP_258878402.1">
    <property type="nucleotide sequence ID" value="NZ_CP048914.1"/>
</dbReference>
<keyword evidence="3 7" id="KW-0808">Transferase</keyword>
<name>A0A7L7KPR0_9MOLU</name>
<proteinExistence type="inferred from homology"/>
<gene>
    <name evidence="7" type="ORF">G4Z02_03105</name>
</gene>
<dbReference type="Gene3D" id="3.90.1150.10">
    <property type="entry name" value="Aspartate Aminotransferase, domain 1"/>
    <property type="match status" value="1"/>
</dbReference>
<evidence type="ECO:0000256" key="3">
    <source>
        <dbReference type="ARBA" id="ARBA00022679"/>
    </source>
</evidence>
<evidence type="ECO:0000313" key="7">
    <source>
        <dbReference type="EMBL" id="QMS84781.1"/>
    </source>
</evidence>
<dbReference type="Gene3D" id="3.40.640.10">
    <property type="entry name" value="Type I PLP-dependent aspartate aminotransferase-like (Major domain)"/>
    <property type="match status" value="1"/>
</dbReference>
<dbReference type="GO" id="GO:0030170">
    <property type="term" value="F:pyridoxal phosphate binding"/>
    <property type="evidence" value="ECO:0007669"/>
    <property type="project" value="InterPro"/>
</dbReference>
<evidence type="ECO:0000256" key="5">
    <source>
        <dbReference type="RuleBase" id="RU003693"/>
    </source>
</evidence>
<dbReference type="InterPro" id="IPR015422">
    <property type="entry name" value="PyrdxlP-dep_Trfase_small"/>
</dbReference>
<evidence type="ECO:0000313" key="8">
    <source>
        <dbReference type="Proteomes" id="UP000514720"/>
    </source>
</evidence>
<dbReference type="GO" id="GO:0008483">
    <property type="term" value="F:transaminase activity"/>
    <property type="evidence" value="ECO:0007669"/>
    <property type="project" value="UniProtKB-KW"/>
</dbReference>
<feature type="domain" description="Aminotransferase class I/classII large" evidence="6">
    <location>
        <begin position="49"/>
        <end position="330"/>
    </location>
</feature>
<reference evidence="7 8" key="1">
    <citation type="submission" date="2020-02" db="EMBL/GenBank/DDBJ databases">
        <authorList>
            <person name="Zheng R.K."/>
            <person name="Sun C.M."/>
        </authorList>
    </citation>
    <scope>NUCLEOTIDE SEQUENCE [LARGE SCALE GENOMIC DNA]</scope>
    <source>
        <strain evidence="8">zrk13</strain>
    </source>
</reference>
<dbReference type="InterPro" id="IPR004839">
    <property type="entry name" value="Aminotransferase_I/II_large"/>
</dbReference>
<dbReference type="Proteomes" id="UP000514720">
    <property type="component" value="Chromosome"/>
</dbReference>
<dbReference type="PANTHER" id="PTHR42885:SF2">
    <property type="entry name" value="HISTIDINOL-PHOSPHATE AMINOTRANSFERASE"/>
    <property type="match status" value="1"/>
</dbReference>
<keyword evidence="2 7" id="KW-0032">Aminotransferase</keyword>
<dbReference type="EMBL" id="CP048914">
    <property type="protein sequence ID" value="QMS84781.1"/>
    <property type="molecule type" value="Genomic_DNA"/>
</dbReference>
<dbReference type="PANTHER" id="PTHR42885">
    <property type="entry name" value="HISTIDINOL-PHOSPHATE AMINOTRANSFERASE-RELATED"/>
    <property type="match status" value="1"/>
</dbReference>
<comment type="similarity">
    <text evidence="5">Belongs to the class-II pyridoxal-phosphate-dependent aminotransferase family.</text>
</comment>
<accession>A0A7L7KPR0</accession>
<protein>
    <submittedName>
        <fullName evidence="7">Histidinol-phosphate aminotransferase family protein</fullName>
    </submittedName>
</protein>
<dbReference type="Pfam" id="PF00155">
    <property type="entry name" value="Aminotran_1_2"/>
    <property type="match status" value="1"/>
</dbReference>